<dbReference type="GO" id="GO:0016020">
    <property type="term" value="C:membrane"/>
    <property type="evidence" value="ECO:0007669"/>
    <property type="project" value="InterPro"/>
</dbReference>
<dbReference type="OrthoDB" id="2382049at2"/>
<dbReference type="EMBL" id="SLUN01000047">
    <property type="protein sequence ID" value="TCL57121.1"/>
    <property type="molecule type" value="Genomic_DNA"/>
</dbReference>
<evidence type="ECO:0000256" key="1">
    <source>
        <dbReference type="SAM" id="Coils"/>
    </source>
</evidence>
<evidence type="ECO:0000313" key="3">
    <source>
        <dbReference type="Proteomes" id="UP000295008"/>
    </source>
</evidence>
<dbReference type="RefSeq" id="WP_132017192.1">
    <property type="nucleotide sequence ID" value="NZ_SLUN01000047.1"/>
</dbReference>
<protein>
    <submittedName>
        <fullName evidence="2">Copper transport outer membrane protein MctB</fullName>
    </submittedName>
</protein>
<sequence length="297" mass="33267">MIVDIRYHVVSLVAVFLALGLGIVVGANLGRNVNLGFEKQIQNLETTYEKIREDQRVLQATIDAKDYELEVANQFQKAIVPNLIGNKLLGKRVAILRTNTSVDFRYPKQLVDLLRQAGAEVTSITSFSKAMNLSDPQFKNELIQAFDLHEADDAKLFPAIYNKIVDIIVKGQGSSQLVYLQNKDMVQLWGDYNRGYADTLIFWGGGMIFENNFQKDIDVPLLDAARNQGITFIGVEPSFAVDSYMKLYQSKCPNTIDNIDTPPGQVTLVYLLASGKKGHYGIKDTARALIPEIRLNY</sequence>
<dbReference type="InterPro" id="IPR021522">
    <property type="entry name" value="MctB"/>
</dbReference>
<evidence type="ECO:0000313" key="2">
    <source>
        <dbReference type="EMBL" id="TCL57121.1"/>
    </source>
</evidence>
<keyword evidence="3" id="KW-1185">Reference proteome</keyword>
<dbReference type="Proteomes" id="UP000295008">
    <property type="component" value="Unassembled WGS sequence"/>
</dbReference>
<accession>A0A4R1QVG8</accession>
<dbReference type="AlphaFoldDB" id="A0A4R1QVG8"/>
<proteinExistence type="predicted"/>
<name>A0A4R1QVG8_HYDET</name>
<reference evidence="2 3" key="1">
    <citation type="submission" date="2019-03" db="EMBL/GenBank/DDBJ databases">
        <title>Genomic Encyclopedia of Type Strains, Phase IV (KMG-IV): sequencing the most valuable type-strain genomes for metagenomic binning, comparative biology and taxonomic classification.</title>
        <authorList>
            <person name="Goeker M."/>
        </authorList>
    </citation>
    <scope>NUCLEOTIDE SEQUENCE [LARGE SCALE GENOMIC DNA]</scope>
    <source>
        <strain evidence="2 3">LX-B</strain>
    </source>
</reference>
<feature type="coiled-coil region" evidence="1">
    <location>
        <begin position="34"/>
        <end position="61"/>
    </location>
</feature>
<comment type="caution">
    <text evidence="2">The sequence shown here is derived from an EMBL/GenBank/DDBJ whole genome shotgun (WGS) entry which is preliminary data.</text>
</comment>
<organism evidence="2 3">
    <name type="scientific">Hydrogenispora ethanolica</name>
    <dbReference type="NCBI Taxonomy" id="1082276"/>
    <lineage>
        <taxon>Bacteria</taxon>
        <taxon>Bacillati</taxon>
        <taxon>Bacillota</taxon>
        <taxon>Hydrogenispora</taxon>
    </lineage>
</organism>
<dbReference type="GO" id="GO:0055070">
    <property type="term" value="P:copper ion homeostasis"/>
    <property type="evidence" value="ECO:0007669"/>
    <property type="project" value="InterPro"/>
</dbReference>
<keyword evidence="1" id="KW-0175">Coiled coil</keyword>
<dbReference type="Pfam" id="PF11382">
    <property type="entry name" value="MctB"/>
    <property type="match status" value="1"/>
</dbReference>
<gene>
    <name evidence="2" type="ORF">EDC14_104725</name>
</gene>